<organism evidence="2 3">
    <name type="scientific">Shewanella electrodiphila</name>
    <dbReference type="NCBI Taxonomy" id="934143"/>
    <lineage>
        <taxon>Bacteria</taxon>
        <taxon>Pseudomonadati</taxon>
        <taxon>Pseudomonadota</taxon>
        <taxon>Gammaproteobacteria</taxon>
        <taxon>Alteromonadales</taxon>
        <taxon>Shewanellaceae</taxon>
        <taxon>Shewanella</taxon>
    </lineage>
</organism>
<name>A0ABT0KVL9_9GAMM</name>
<keyword evidence="3" id="KW-1185">Reference proteome</keyword>
<protein>
    <submittedName>
        <fullName evidence="2">Uncharacterized protein</fullName>
    </submittedName>
</protein>
<dbReference type="EMBL" id="JAKIKU010000017">
    <property type="protein sequence ID" value="MCL1047654.1"/>
    <property type="molecule type" value="Genomic_DNA"/>
</dbReference>
<evidence type="ECO:0000256" key="1">
    <source>
        <dbReference type="SAM" id="SignalP"/>
    </source>
</evidence>
<gene>
    <name evidence="2" type="ORF">L2737_20340</name>
</gene>
<dbReference type="Proteomes" id="UP001202134">
    <property type="component" value="Unassembled WGS sequence"/>
</dbReference>
<evidence type="ECO:0000313" key="3">
    <source>
        <dbReference type="Proteomes" id="UP001202134"/>
    </source>
</evidence>
<accession>A0ABT0KVL9</accession>
<dbReference type="RefSeq" id="WP_102529149.1">
    <property type="nucleotide sequence ID" value="NZ_JAKIKU010000017.1"/>
</dbReference>
<feature type="signal peptide" evidence="1">
    <location>
        <begin position="1"/>
        <end position="21"/>
    </location>
</feature>
<proteinExistence type="predicted"/>
<feature type="chain" id="PRO_5045287088" evidence="1">
    <location>
        <begin position="22"/>
        <end position="120"/>
    </location>
</feature>
<reference evidence="2 3" key="1">
    <citation type="submission" date="2022-01" db="EMBL/GenBank/DDBJ databases">
        <title>Whole genome-based taxonomy of the Shewanellaceae.</title>
        <authorList>
            <person name="Martin-Rodriguez A.J."/>
        </authorList>
    </citation>
    <scope>NUCLEOTIDE SEQUENCE [LARGE SCALE GENOMIC DNA]</scope>
    <source>
        <strain evidence="2 3">DSM 24955</strain>
    </source>
</reference>
<evidence type="ECO:0000313" key="2">
    <source>
        <dbReference type="EMBL" id="MCL1047654.1"/>
    </source>
</evidence>
<comment type="caution">
    <text evidence="2">The sequence shown here is derived from an EMBL/GenBank/DDBJ whole genome shotgun (WGS) entry which is preliminary data.</text>
</comment>
<keyword evidence="1" id="KW-0732">Signal</keyword>
<sequence length="120" mass="13203">MKRLISVAIASCLLIGPPVSAAQQLSTEDAIGMAGLMICDAFYSDIESEESASQTAIIKKLMADKYKTGIEEMMMTQRTSDELDLYIAKFEASDEDNKFNLCKEAIQYTQDSSVANLGMR</sequence>